<evidence type="ECO:0000259" key="10">
    <source>
        <dbReference type="Pfam" id="PF25145"/>
    </source>
</evidence>
<feature type="transmembrane region" description="Helical" evidence="6">
    <location>
        <begin position="358"/>
        <end position="377"/>
    </location>
</feature>
<evidence type="ECO:0000259" key="8">
    <source>
        <dbReference type="Pfam" id="PF01957"/>
    </source>
</evidence>
<dbReference type="OrthoDB" id="5289056at2"/>
<keyword evidence="12" id="KW-1185">Reference proteome</keyword>
<protein>
    <submittedName>
        <fullName evidence="11">Serine protease</fullName>
    </submittedName>
</protein>
<dbReference type="InterPro" id="IPR056739">
    <property type="entry name" value="NfeD_membrane"/>
</dbReference>
<keyword evidence="4 6" id="KW-0472">Membrane</keyword>
<feature type="domain" description="NfeD integral membrane" evidence="9">
    <location>
        <begin position="289"/>
        <end position="404"/>
    </location>
</feature>
<dbReference type="CDD" id="cd07020">
    <property type="entry name" value="Clp_protease_NfeD_1"/>
    <property type="match status" value="1"/>
</dbReference>
<sequence length="482" mass="51929">MKRLVIFLFSYALLLLACPTAFTSFSGESPSSKAKLLILDGSVNPGTAHYLVSNIQSAEEEGYQLIILQMNTPGGLDLAMRDIIREILSSNIPVATYVYPPGSRAASAGTYILYASHISSMAPATNLGAATPVSIGSMPDPSSPEPSSPKPASPDSSTDDSSTDKDNEKEEVKEANRAEPQSSNQNAMHKKIINDAEAYLRGLADYHGRNIDWVKNAVREGESLTSKEALDIGVIDLIAESPEQLLSKIHQRQVRLPTGPKAIDTNGMTIVRVEPSWQMDLLSIISDPNIAYILLLFGIYGLIFEGYNPGTFVPGVIGAICLLLAFYALQILPINYVAAGLLVLGIALLVVEAFAPSFGILGIGGIIAFFIGSFLLFNEPETGIAIAMPILLTVTIISVILLSFVLSLALRARQQPVVSGREELLNEVGIVEQDFVDEGWVHICGERWKCRSYIPLKSGQPVKVVAIDDLELTVAPSKEDST</sequence>
<evidence type="ECO:0000256" key="3">
    <source>
        <dbReference type="ARBA" id="ARBA00022989"/>
    </source>
</evidence>
<feature type="region of interest" description="Disordered" evidence="5">
    <location>
        <begin position="132"/>
        <end position="187"/>
    </location>
</feature>
<dbReference type="SUPFAM" id="SSF52096">
    <property type="entry name" value="ClpP/crotonase"/>
    <property type="match status" value="1"/>
</dbReference>
<keyword evidence="2 6" id="KW-0812">Transmembrane</keyword>
<dbReference type="InterPro" id="IPR052165">
    <property type="entry name" value="Membrane_assoc_protease"/>
</dbReference>
<evidence type="ECO:0000256" key="5">
    <source>
        <dbReference type="SAM" id="MobiDB-lite"/>
    </source>
</evidence>
<evidence type="ECO:0000313" key="12">
    <source>
        <dbReference type="Proteomes" id="UP000247689"/>
    </source>
</evidence>
<evidence type="ECO:0000256" key="6">
    <source>
        <dbReference type="SAM" id="Phobius"/>
    </source>
</evidence>
<evidence type="ECO:0000313" key="11">
    <source>
        <dbReference type="EMBL" id="PXF64437.1"/>
    </source>
</evidence>
<gene>
    <name evidence="11" type="ORF">DL796_04675</name>
</gene>
<dbReference type="GO" id="GO:0016020">
    <property type="term" value="C:membrane"/>
    <property type="evidence" value="ECO:0007669"/>
    <property type="project" value="UniProtKB-SubCell"/>
</dbReference>
<dbReference type="InterPro" id="IPR029045">
    <property type="entry name" value="ClpP/crotonase-like_dom_sf"/>
</dbReference>
<name>A0A318DBW7_9GAMM</name>
<dbReference type="Pfam" id="PF25145">
    <property type="entry name" value="NfeD1b_N"/>
    <property type="match status" value="1"/>
</dbReference>
<keyword evidence="11" id="KW-0645">Protease</keyword>
<evidence type="ECO:0000256" key="1">
    <source>
        <dbReference type="ARBA" id="ARBA00004141"/>
    </source>
</evidence>
<dbReference type="PROSITE" id="PS51257">
    <property type="entry name" value="PROKAR_LIPOPROTEIN"/>
    <property type="match status" value="1"/>
</dbReference>
<feature type="transmembrane region" description="Helical" evidence="6">
    <location>
        <begin position="281"/>
        <end position="303"/>
    </location>
</feature>
<feature type="signal peptide" evidence="7">
    <location>
        <begin position="1"/>
        <end position="17"/>
    </location>
</feature>
<dbReference type="EMBL" id="QICH01000001">
    <property type="protein sequence ID" value="PXF64437.1"/>
    <property type="molecule type" value="Genomic_DNA"/>
</dbReference>
<dbReference type="PANTHER" id="PTHR33507">
    <property type="entry name" value="INNER MEMBRANE PROTEIN YBBJ"/>
    <property type="match status" value="1"/>
</dbReference>
<dbReference type="Pfam" id="PF01957">
    <property type="entry name" value="NfeD"/>
    <property type="match status" value="1"/>
</dbReference>
<reference evidence="11 12" key="1">
    <citation type="submission" date="2018-05" db="EMBL/GenBank/DDBJ databases">
        <title>Kangiella spongicola genome sequence.</title>
        <authorList>
            <person name="Maclea K.S."/>
            <person name="Goen A.E."/>
            <person name="Kelley C."/>
            <person name="Underriner A."/>
            <person name="Silverwood T."/>
            <person name="Trachtenberg A.M."/>
        </authorList>
    </citation>
    <scope>NUCLEOTIDE SEQUENCE [LARGE SCALE GENOMIC DNA]</scope>
    <source>
        <strain evidence="11 12">ATCC BAA-2076</strain>
    </source>
</reference>
<dbReference type="GO" id="GO:0008233">
    <property type="term" value="F:peptidase activity"/>
    <property type="evidence" value="ECO:0007669"/>
    <property type="project" value="UniProtKB-KW"/>
</dbReference>
<keyword evidence="7" id="KW-0732">Signal</keyword>
<keyword evidence="11" id="KW-0378">Hydrolase</keyword>
<dbReference type="Pfam" id="PF24961">
    <property type="entry name" value="NfeD_membrane"/>
    <property type="match status" value="1"/>
</dbReference>
<feature type="compositionally biased region" description="Basic and acidic residues" evidence="5">
    <location>
        <begin position="162"/>
        <end position="177"/>
    </location>
</feature>
<feature type="transmembrane region" description="Helical" evidence="6">
    <location>
        <begin position="334"/>
        <end position="351"/>
    </location>
</feature>
<dbReference type="InterPro" id="IPR056738">
    <property type="entry name" value="NfeD1b_N"/>
</dbReference>
<evidence type="ECO:0000259" key="9">
    <source>
        <dbReference type="Pfam" id="PF24961"/>
    </source>
</evidence>
<evidence type="ECO:0000256" key="7">
    <source>
        <dbReference type="SAM" id="SignalP"/>
    </source>
</evidence>
<comment type="subcellular location">
    <subcellularLocation>
        <location evidence="1">Membrane</location>
        <topology evidence="1">Multi-pass membrane protein</topology>
    </subcellularLocation>
</comment>
<evidence type="ECO:0000256" key="4">
    <source>
        <dbReference type="ARBA" id="ARBA00023136"/>
    </source>
</evidence>
<dbReference type="GO" id="GO:0006508">
    <property type="term" value="P:proteolysis"/>
    <property type="evidence" value="ECO:0007669"/>
    <property type="project" value="UniProtKB-KW"/>
</dbReference>
<dbReference type="Gene3D" id="2.40.50.140">
    <property type="entry name" value="Nucleic acid-binding proteins"/>
    <property type="match status" value="1"/>
</dbReference>
<feature type="domain" description="NfeD1b N-terminal" evidence="10">
    <location>
        <begin position="40"/>
        <end position="133"/>
    </location>
</feature>
<feature type="domain" description="NfeD-like C-terminal" evidence="8">
    <location>
        <begin position="422"/>
        <end position="476"/>
    </location>
</feature>
<comment type="caution">
    <text evidence="11">The sequence shown here is derived from an EMBL/GenBank/DDBJ whole genome shotgun (WGS) entry which is preliminary data.</text>
</comment>
<accession>A0A318DBW7</accession>
<feature type="transmembrane region" description="Helical" evidence="6">
    <location>
        <begin position="310"/>
        <end position="328"/>
    </location>
</feature>
<dbReference type="SUPFAM" id="SSF141322">
    <property type="entry name" value="NfeD domain-like"/>
    <property type="match status" value="1"/>
</dbReference>
<proteinExistence type="predicted"/>
<dbReference type="RefSeq" id="WP_110200444.1">
    <property type="nucleotide sequence ID" value="NZ_QICH01000001.1"/>
</dbReference>
<evidence type="ECO:0000256" key="2">
    <source>
        <dbReference type="ARBA" id="ARBA00022692"/>
    </source>
</evidence>
<feature type="chain" id="PRO_5016270908" evidence="7">
    <location>
        <begin position="18"/>
        <end position="482"/>
    </location>
</feature>
<dbReference type="InterPro" id="IPR012340">
    <property type="entry name" value="NA-bd_OB-fold"/>
</dbReference>
<dbReference type="PANTHER" id="PTHR33507:SF4">
    <property type="entry name" value="NODULATION COMPETITIVENESS PROTEIN NFED"/>
    <property type="match status" value="1"/>
</dbReference>
<keyword evidence="3 6" id="KW-1133">Transmembrane helix</keyword>
<dbReference type="AlphaFoldDB" id="A0A318DBW7"/>
<dbReference type="Gene3D" id="3.90.226.10">
    <property type="entry name" value="2-enoyl-CoA Hydratase, Chain A, domain 1"/>
    <property type="match status" value="1"/>
</dbReference>
<dbReference type="Proteomes" id="UP000247689">
    <property type="component" value="Unassembled WGS sequence"/>
</dbReference>
<feature type="compositionally biased region" description="Pro residues" evidence="5">
    <location>
        <begin position="141"/>
        <end position="152"/>
    </location>
</feature>
<feature type="transmembrane region" description="Helical" evidence="6">
    <location>
        <begin position="383"/>
        <end position="410"/>
    </location>
</feature>
<dbReference type="InterPro" id="IPR002810">
    <property type="entry name" value="NfeD-like_C"/>
</dbReference>
<organism evidence="11 12">
    <name type="scientific">Kangiella spongicola</name>
    <dbReference type="NCBI Taxonomy" id="796379"/>
    <lineage>
        <taxon>Bacteria</taxon>
        <taxon>Pseudomonadati</taxon>
        <taxon>Pseudomonadota</taxon>
        <taxon>Gammaproteobacteria</taxon>
        <taxon>Kangiellales</taxon>
        <taxon>Kangiellaceae</taxon>
        <taxon>Kangiella</taxon>
    </lineage>
</organism>